<keyword evidence="2" id="KW-0203">Cytokinin biosynthesis</keyword>
<evidence type="ECO:0000256" key="1">
    <source>
        <dbReference type="ARBA" id="ARBA00000274"/>
    </source>
</evidence>
<protein>
    <recommendedName>
        <fullName evidence="2">Cytokinin riboside 5'-monophosphate phosphoribohydrolase</fullName>
        <ecNumber evidence="2">3.2.2.n1</ecNumber>
    </recommendedName>
</protein>
<dbReference type="EC" id="3.2.2.n1" evidence="2"/>
<dbReference type="GO" id="GO:0009691">
    <property type="term" value="P:cytokinin biosynthetic process"/>
    <property type="evidence" value="ECO:0007669"/>
    <property type="project" value="UniProtKB-UniRule"/>
</dbReference>
<dbReference type="OrthoDB" id="9801098at2"/>
<dbReference type="STRING" id="709032.Sulku_0481"/>
<dbReference type="InterPro" id="IPR052341">
    <property type="entry name" value="LOG_family_nucleotidases"/>
</dbReference>
<evidence type="ECO:0000313" key="3">
    <source>
        <dbReference type="EMBL" id="ADR33148.1"/>
    </source>
</evidence>
<comment type="catalytic activity">
    <reaction evidence="1">
        <text>AMP + H2O = D-ribose 5-phosphate + adenine</text>
        <dbReference type="Rhea" id="RHEA:20129"/>
        <dbReference type="ChEBI" id="CHEBI:15377"/>
        <dbReference type="ChEBI" id="CHEBI:16708"/>
        <dbReference type="ChEBI" id="CHEBI:78346"/>
        <dbReference type="ChEBI" id="CHEBI:456215"/>
        <dbReference type="EC" id="3.2.2.4"/>
    </reaction>
</comment>
<dbReference type="PANTHER" id="PTHR43393:SF2">
    <property type="entry name" value="CYTOKININ RIBOSIDE 5'-MONOPHOSPHATE PHOSPHORIBOHYDROLASE"/>
    <property type="match status" value="1"/>
</dbReference>
<dbReference type="Gene3D" id="3.40.50.450">
    <property type="match status" value="1"/>
</dbReference>
<organism evidence="3 4">
    <name type="scientific">Sulfuricurvum kujiense (strain ATCC BAA-921 / DSM 16994 / JCM 11577 / YK-1)</name>
    <dbReference type="NCBI Taxonomy" id="709032"/>
    <lineage>
        <taxon>Bacteria</taxon>
        <taxon>Pseudomonadati</taxon>
        <taxon>Campylobacterota</taxon>
        <taxon>Epsilonproteobacteria</taxon>
        <taxon>Campylobacterales</taxon>
        <taxon>Sulfurimonadaceae</taxon>
        <taxon>Sulfuricurvum</taxon>
    </lineage>
</organism>
<dbReference type="SUPFAM" id="SSF102405">
    <property type="entry name" value="MCP/YpsA-like"/>
    <property type="match status" value="1"/>
</dbReference>
<dbReference type="Pfam" id="PF03641">
    <property type="entry name" value="Lysine_decarbox"/>
    <property type="match status" value="1"/>
</dbReference>
<dbReference type="GO" id="GO:0008714">
    <property type="term" value="F:AMP nucleosidase activity"/>
    <property type="evidence" value="ECO:0007669"/>
    <property type="project" value="UniProtKB-EC"/>
</dbReference>
<gene>
    <name evidence="3" type="ordered locus">Sulku_0481</name>
</gene>
<dbReference type="AlphaFoldDB" id="E4TZY3"/>
<dbReference type="InterPro" id="IPR005269">
    <property type="entry name" value="LOG"/>
</dbReference>
<accession>E4TZY3</accession>
<dbReference type="EMBL" id="CP002355">
    <property type="protein sequence ID" value="ADR33148.1"/>
    <property type="molecule type" value="Genomic_DNA"/>
</dbReference>
<name>E4TZY3_SULKY</name>
<proteinExistence type="inferred from homology"/>
<keyword evidence="2" id="KW-0378">Hydrolase</keyword>
<dbReference type="InterPro" id="IPR031100">
    <property type="entry name" value="LOG_fam"/>
</dbReference>
<sequence length="262" mass="29463">MARRHGKTKEYESSRYVKDIKSADVWSVFKIIADFVQGFDELGDLGPSVTIFGSARLDENHPYYTQAMTLANMLGEKGYNVITGGGPGIMEAANRGAYEVETVESIGLNIELATEQQPNPYITKGQSFDYFFSRKVMLVKYSMAYVIFPGGFGTLDEMFEALTLIQTRKVWGVRLFVVGTEFYAPLLQFIEDKMLAEGMIDDKDVQLINLTDDLDFVVREIEKSLISQIHTMEKEGLTDTKYYKALTSHVDETHSYAGQGSS</sequence>
<dbReference type="PANTHER" id="PTHR43393">
    <property type="entry name" value="CYTOKININ RIBOSIDE 5'-MONOPHOSPHATE PHOSPHORIBOHYDROLASE"/>
    <property type="match status" value="1"/>
</dbReference>
<dbReference type="eggNOG" id="COG1611">
    <property type="taxonomic scope" value="Bacteria"/>
</dbReference>
<dbReference type="RefSeq" id="WP_013459345.1">
    <property type="nucleotide sequence ID" value="NC_014762.1"/>
</dbReference>
<evidence type="ECO:0000256" key="2">
    <source>
        <dbReference type="RuleBase" id="RU363015"/>
    </source>
</evidence>
<comment type="similarity">
    <text evidence="2">Belongs to the LOG family.</text>
</comment>
<dbReference type="HOGENOM" id="CLU_058336_0_4_7"/>
<dbReference type="GO" id="GO:0005829">
    <property type="term" value="C:cytosol"/>
    <property type="evidence" value="ECO:0007669"/>
    <property type="project" value="TreeGrafter"/>
</dbReference>
<keyword evidence="4" id="KW-1185">Reference proteome</keyword>
<dbReference type="Proteomes" id="UP000008721">
    <property type="component" value="Chromosome"/>
</dbReference>
<evidence type="ECO:0000313" key="4">
    <source>
        <dbReference type="Proteomes" id="UP000008721"/>
    </source>
</evidence>
<dbReference type="NCBIfam" id="TIGR00730">
    <property type="entry name" value="Rossman fold protein, TIGR00730 family"/>
    <property type="match status" value="1"/>
</dbReference>
<reference evidence="3 4" key="1">
    <citation type="journal article" date="2012" name="Stand. Genomic Sci.">
        <title>Complete genome sequence of the sulfur compounds oxidizing chemolithoautotroph Sulfuricurvum kujiense type strain (YK-1(T)).</title>
        <authorList>
            <person name="Han C."/>
            <person name="Kotsyurbenko O."/>
            <person name="Chertkov O."/>
            <person name="Held B."/>
            <person name="Lapidus A."/>
            <person name="Nolan M."/>
            <person name="Lucas S."/>
            <person name="Hammon N."/>
            <person name="Deshpande S."/>
            <person name="Cheng J.F."/>
            <person name="Tapia R."/>
            <person name="Goodwin L.A."/>
            <person name="Pitluck S."/>
            <person name="Liolios K."/>
            <person name="Pagani I."/>
            <person name="Ivanova N."/>
            <person name="Mavromatis K."/>
            <person name="Mikhailova N."/>
            <person name="Pati A."/>
            <person name="Chen A."/>
            <person name="Palaniappan K."/>
            <person name="Land M."/>
            <person name="Hauser L."/>
            <person name="Chang Y.J."/>
            <person name="Jeffries C.D."/>
            <person name="Brambilla E.M."/>
            <person name="Rohde M."/>
            <person name="Spring S."/>
            <person name="Sikorski J."/>
            <person name="Goker M."/>
            <person name="Woyke T."/>
            <person name="Bristow J."/>
            <person name="Eisen J.A."/>
            <person name="Markowitz V."/>
            <person name="Hugenholtz P."/>
            <person name="Kyrpides N.C."/>
            <person name="Klenk H.P."/>
            <person name="Detter J.C."/>
        </authorList>
    </citation>
    <scope>NUCLEOTIDE SEQUENCE [LARGE SCALE GENOMIC DNA]</scope>
    <source>
        <strain evidence="4">ATCC BAA-921 / DSM 16994 / JCM 11577 / YK-1</strain>
    </source>
</reference>
<dbReference type="KEGG" id="sku:Sulku_0481"/>